<feature type="domain" description="6-phospho-N-acetylmuramidase N-terminal" evidence="1">
    <location>
        <begin position="4"/>
        <end position="210"/>
    </location>
</feature>
<gene>
    <name evidence="2" type="ORF">V7F78_00870</name>
</gene>
<accession>A0AB35XGP6</accession>
<dbReference type="AlphaFoldDB" id="A0AB35XGP6"/>
<sequence length="329" mass="36691">MIWSLYPTDEAWEPVARQAADHGGEVFTSLHLPEARDVASFLDVLGDLHRRFGLTFWADVSPVAVDLIGPQLREVGIVGLRYDFGFDVEDIHRMAHLTGLHTAVNASTIGVDTLEELADLEPVGWHNFYPRPGTGITRSWCLEQSRLFTEHELPVVAFVPGERGLRAPLYRGLATLEHQRHCNAWVNVVELHRMGMTVALAEGTLTEETLGWIDHLERDGVLTLPLADLEVPELAGVRHLRREETGSSWRIERTRGMSVPDAPNAGCRRAGSLQMDTVGRYRGEVHLMVHDDRLDGDFVRVGEIAGPYTDLVSQLAGGMQVDFVVRRPT</sequence>
<proteinExistence type="predicted"/>
<evidence type="ECO:0000259" key="1">
    <source>
        <dbReference type="Pfam" id="PF19200"/>
    </source>
</evidence>
<dbReference type="InterPro" id="IPR017853">
    <property type="entry name" value="GH"/>
</dbReference>
<evidence type="ECO:0000313" key="3">
    <source>
        <dbReference type="Proteomes" id="UP001309299"/>
    </source>
</evidence>
<dbReference type="Pfam" id="PF19200">
    <property type="entry name" value="MupG_N"/>
    <property type="match status" value="1"/>
</dbReference>
<reference evidence="2" key="1">
    <citation type="submission" date="2024-02" db="EMBL/GenBank/DDBJ databases">
        <title>Bacterial skin colonization with Propionibacterium avidum as a risk factor for Periprosthetic Joint Infections - a single-center prospective study.</title>
        <authorList>
            <person name="Achermann Y."/>
        </authorList>
    </citation>
    <scope>NUCLEOTIDE SEQUENCE</scope>
    <source>
        <strain evidence="2">PAVI-2017310195</strain>
    </source>
</reference>
<dbReference type="PANTHER" id="PTHR38435:SF2">
    <property type="entry name" value="DUF871 DOMAIN-CONTAINING PROTEIN"/>
    <property type="match status" value="1"/>
</dbReference>
<dbReference type="InterPro" id="IPR013785">
    <property type="entry name" value="Aldolase_TIM"/>
</dbReference>
<name>A0AB35XGP6_9ACTN</name>
<comment type="caution">
    <text evidence="2">The sequence shown here is derived from an EMBL/GenBank/DDBJ whole genome shotgun (WGS) entry which is preliminary data.</text>
</comment>
<dbReference type="Gene3D" id="3.20.20.70">
    <property type="entry name" value="Aldolase class I"/>
    <property type="match status" value="1"/>
</dbReference>
<protein>
    <submittedName>
        <fullName evidence="2">MupG family TIM beta-alpha barrel fold protein</fullName>
    </submittedName>
</protein>
<dbReference type="InterPro" id="IPR043797">
    <property type="entry name" value="MupG_N"/>
</dbReference>
<dbReference type="PANTHER" id="PTHR38435">
    <property type="match status" value="1"/>
</dbReference>
<dbReference type="EMBL" id="JBAKUA010000001">
    <property type="protein sequence ID" value="MEH1545597.1"/>
    <property type="molecule type" value="Genomic_DNA"/>
</dbReference>
<dbReference type="SUPFAM" id="SSF51445">
    <property type="entry name" value="(Trans)glycosidases"/>
    <property type="match status" value="1"/>
</dbReference>
<dbReference type="InterPro" id="IPR008589">
    <property type="entry name" value="MupG"/>
</dbReference>
<dbReference type="RefSeq" id="WP_016667625.1">
    <property type="nucleotide sequence ID" value="NZ_CABKSM010000001.1"/>
</dbReference>
<dbReference type="Proteomes" id="UP001309299">
    <property type="component" value="Unassembled WGS sequence"/>
</dbReference>
<evidence type="ECO:0000313" key="2">
    <source>
        <dbReference type="EMBL" id="MEH1545597.1"/>
    </source>
</evidence>
<organism evidence="2 3">
    <name type="scientific">Cutibacterium avidum</name>
    <dbReference type="NCBI Taxonomy" id="33010"/>
    <lineage>
        <taxon>Bacteria</taxon>
        <taxon>Bacillati</taxon>
        <taxon>Actinomycetota</taxon>
        <taxon>Actinomycetes</taxon>
        <taxon>Propionibacteriales</taxon>
        <taxon>Propionibacteriaceae</taxon>
        <taxon>Cutibacterium</taxon>
    </lineage>
</organism>